<dbReference type="InterPro" id="IPR029055">
    <property type="entry name" value="Ntn_hydrolases_N"/>
</dbReference>
<comment type="caution">
    <text evidence="2">The sequence shown here is derived from an EMBL/GenBank/DDBJ whole genome shotgun (WGS) entry which is preliminary data.</text>
</comment>
<sequence length="563" mass="59225">MGTSQGPTKFNSRRSPALGTNGMVASSQPLASEAGLRILRQGGNAADAAVAMAAALNVTEPTSTGIGGDAFALLFDGEEVQCIMGSGKSPAGMNLDVVRSRGYGDGVPLPFYDALTVTVPGAAAAWHDIVARHGRLSLAEVLAPAIELAENGFPVGPITAHLWEGGLPQLKGGGPHAVDLMKDGTRAPRAGEIMRNPNLANTFRQLVEQGKDGFYKGAIAEAIVEALQAAGSVMTLEDLAGHTTHFEPPICTTYRGMEVWEVPPPTQGITALMALSNLEAAIARDGKGVPEFHSTAHLHDSIECMRLAFSDALQHVADPRLATVPTSTLLSKEYAAKRCEMLDPSKAVAVEAGRPDTGADTVYFCVVDGDGMGCSMINSNYMGFGTGIVPRGCGFTLQNRGHNFSLDPKHPNCVGPSKRPYHTIIPGLCTYPSKGAGEKRVLANCFGVMGGFMQPQGHMQVINNMLDYSMDPQAALDAPRFCVEGVGDTASAEDVARSKVLVEEGISEEVKAELEGMGHTITGPLTGYSRQVFGRGQIIKRDPETGTLWGGSDPRADGLAIGW</sequence>
<evidence type="ECO:0000313" key="3">
    <source>
        <dbReference type="Proteomes" id="UP001190700"/>
    </source>
</evidence>
<dbReference type="InterPro" id="IPR052896">
    <property type="entry name" value="GGT-like_enzyme"/>
</dbReference>
<dbReference type="Proteomes" id="UP001190700">
    <property type="component" value="Unassembled WGS sequence"/>
</dbReference>
<dbReference type="PANTHER" id="PTHR43881:SF1">
    <property type="entry name" value="GAMMA-GLUTAMYLTRANSPEPTIDASE (AFU_ORTHOLOGUE AFUA_4G13580)"/>
    <property type="match status" value="1"/>
</dbReference>
<dbReference type="InterPro" id="IPR043137">
    <property type="entry name" value="GGT_ssub_C"/>
</dbReference>
<feature type="region of interest" description="Disordered" evidence="1">
    <location>
        <begin position="1"/>
        <end position="24"/>
    </location>
</feature>
<name>A0AAE0ELB7_9CHLO</name>
<evidence type="ECO:0000256" key="1">
    <source>
        <dbReference type="SAM" id="MobiDB-lite"/>
    </source>
</evidence>
<evidence type="ECO:0008006" key="4">
    <source>
        <dbReference type="Google" id="ProtNLM"/>
    </source>
</evidence>
<dbReference type="SUPFAM" id="SSF56235">
    <property type="entry name" value="N-terminal nucleophile aminohydrolases (Ntn hydrolases)"/>
    <property type="match status" value="1"/>
</dbReference>
<dbReference type="AlphaFoldDB" id="A0AAE0ELB7"/>
<dbReference type="InterPro" id="IPR043138">
    <property type="entry name" value="GGT_lsub"/>
</dbReference>
<dbReference type="PANTHER" id="PTHR43881">
    <property type="entry name" value="GAMMA-GLUTAMYLTRANSPEPTIDASE (AFU_ORTHOLOGUE AFUA_4G13580)"/>
    <property type="match status" value="1"/>
</dbReference>
<organism evidence="2 3">
    <name type="scientific">Cymbomonas tetramitiformis</name>
    <dbReference type="NCBI Taxonomy" id="36881"/>
    <lineage>
        <taxon>Eukaryota</taxon>
        <taxon>Viridiplantae</taxon>
        <taxon>Chlorophyta</taxon>
        <taxon>Pyramimonadophyceae</taxon>
        <taxon>Pyramimonadales</taxon>
        <taxon>Pyramimonadaceae</taxon>
        <taxon>Cymbomonas</taxon>
    </lineage>
</organism>
<dbReference type="Pfam" id="PF01019">
    <property type="entry name" value="G_glu_transpept"/>
    <property type="match status" value="1"/>
</dbReference>
<gene>
    <name evidence="2" type="ORF">CYMTET_57085</name>
</gene>
<keyword evidence="3" id="KW-1185">Reference proteome</keyword>
<dbReference type="Gene3D" id="1.10.246.130">
    <property type="match status" value="1"/>
</dbReference>
<dbReference type="PRINTS" id="PR01210">
    <property type="entry name" value="GGTRANSPTASE"/>
</dbReference>
<dbReference type="EMBL" id="LGRX02035943">
    <property type="protein sequence ID" value="KAK3232581.1"/>
    <property type="molecule type" value="Genomic_DNA"/>
</dbReference>
<proteinExistence type="predicted"/>
<accession>A0AAE0ELB7</accession>
<evidence type="ECO:0000313" key="2">
    <source>
        <dbReference type="EMBL" id="KAK3232581.1"/>
    </source>
</evidence>
<feature type="compositionally biased region" description="Polar residues" evidence="1">
    <location>
        <begin position="1"/>
        <end position="14"/>
    </location>
</feature>
<reference evidence="2 3" key="1">
    <citation type="journal article" date="2015" name="Genome Biol. Evol.">
        <title>Comparative Genomics of a Bacterivorous Green Alga Reveals Evolutionary Causalities and Consequences of Phago-Mixotrophic Mode of Nutrition.</title>
        <authorList>
            <person name="Burns J.A."/>
            <person name="Paasch A."/>
            <person name="Narechania A."/>
            <person name="Kim E."/>
        </authorList>
    </citation>
    <scope>NUCLEOTIDE SEQUENCE [LARGE SCALE GENOMIC DNA]</scope>
    <source>
        <strain evidence="2 3">PLY_AMNH</strain>
    </source>
</reference>
<dbReference type="Gene3D" id="3.60.20.40">
    <property type="match status" value="1"/>
</dbReference>
<protein>
    <recommendedName>
        <fullName evidence="4">Gamma-glutamyltransferase</fullName>
    </recommendedName>
</protein>